<name>A0ACB6F7T5_9PLEO</name>
<evidence type="ECO:0000313" key="2">
    <source>
        <dbReference type="Proteomes" id="UP000293547"/>
    </source>
</evidence>
<comment type="caution">
    <text evidence="1">The sequence shown here is derived from an EMBL/GenBank/DDBJ whole genome shotgun (WGS) entry which is preliminary data.</text>
</comment>
<proteinExistence type="predicted"/>
<sequence length="42" mass="4308">MDTEALDSGPVGPSDTTVDLTAAADSETENEGHEPCDLSSNE</sequence>
<organism evidence="1 2">
    <name type="scientific">Alternaria gaisen</name>
    <dbReference type="NCBI Taxonomy" id="167740"/>
    <lineage>
        <taxon>Eukaryota</taxon>
        <taxon>Fungi</taxon>
        <taxon>Dikarya</taxon>
        <taxon>Ascomycota</taxon>
        <taxon>Pezizomycotina</taxon>
        <taxon>Dothideomycetes</taxon>
        <taxon>Pleosporomycetidae</taxon>
        <taxon>Pleosporales</taxon>
        <taxon>Pleosporineae</taxon>
        <taxon>Pleosporaceae</taxon>
        <taxon>Alternaria</taxon>
        <taxon>Alternaria sect. Alternaria</taxon>
    </lineage>
</organism>
<reference evidence="1 2" key="1">
    <citation type="journal article" date="2019" name="bioRxiv">
        <title>Genomics, evolutionary history and diagnostics of the Alternaria alternata species group including apple and Asian pear pathotypes.</title>
        <authorList>
            <person name="Armitage A.D."/>
            <person name="Cockerton H.M."/>
            <person name="Sreenivasaprasad S."/>
            <person name="Woodhall J.W."/>
            <person name="Lane C.R."/>
            <person name="Harrison R.J."/>
            <person name="Clarkson J.P."/>
        </authorList>
    </citation>
    <scope>NUCLEOTIDE SEQUENCE [LARGE SCALE GENOMIC DNA]</scope>
    <source>
        <strain evidence="1 2">FERA 650</strain>
    </source>
</reference>
<dbReference type="Proteomes" id="UP000293547">
    <property type="component" value="Unassembled WGS sequence"/>
</dbReference>
<protein>
    <submittedName>
        <fullName evidence="1">Uncharacterized protein</fullName>
    </submittedName>
</protein>
<keyword evidence="2" id="KW-1185">Reference proteome</keyword>
<gene>
    <name evidence="1" type="ORF">AG0111_0g11493</name>
</gene>
<dbReference type="EMBL" id="PDWZ02000013">
    <property type="protein sequence ID" value="KAB2100497.1"/>
    <property type="molecule type" value="Genomic_DNA"/>
</dbReference>
<accession>A0ACB6F7T5</accession>
<evidence type="ECO:0000313" key="1">
    <source>
        <dbReference type="EMBL" id="KAB2100497.1"/>
    </source>
</evidence>